<feature type="signal peptide" evidence="10">
    <location>
        <begin position="1"/>
        <end position="17"/>
    </location>
</feature>
<dbReference type="Pfam" id="PF01835">
    <property type="entry name" value="MG2"/>
    <property type="match status" value="1"/>
</dbReference>
<dbReference type="FunFam" id="1.50.10.20:FF:000001">
    <property type="entry name" value="CD109 isoform 1"/>
    <property type="match status" value="1"/>
</dbReference>
<dbReference type="InterPro" id="IPR014756">
    <property type="entry name" value="Ig_E-set"/>
</dbReference>
<dbReference type="SMART" id="SM01360">
    <property type="entry name" value="A2M"/>
    <property type="match status" value="1"/>
</dbReference>
<dbReference type="Gene3D" id="2.20.130.20">
    <property type="match status" value="1"/>
</dbReference>
<keyword evidence="3" id="KW-0964">Secreted</keyword>
<dbReference type="InterPro" id="IPR036595">
    <property type="entry name" value="A-macroglobulin_rcpt-bd_sf"/>
</dbReference>
<feature type="domain" description="Alpha-2-macroglobulin bait region" evidence="11">
    <location>
        <begin position="444"/>
        <end position="612"/>
    </location>
</feature>
<dbReference type="InterPro" id="IPR008930">
    <property type="entry name" value="Terpenoid_cyclase/PrenylTrfase"/>
</dbReference>
<evidence type="ECO:0008006" key="16">
    <source>
        <dbReference type="Google" id="ProtNLM"/>
    </source>
</evidence>
<dbReference type="Gene3D" id="2.60.40.690">
    <property type="entry name" value="Alpha-macroglobulin, receptor-binding domain"/>
    <property type="match status" value="1"/>
</dbReference>
<reference evidence="14" key="1">
    <citation type="submission" date="2023-10" db="EMBL/GenBank/DDBJ databases">
        <title>Genome assemblies of two species of porcelain crab, Petrolisthes cinctipes and Petrolisthes manimaculis (Anomura: Porcellanidae).</title>
        <authorList>
            <person name="Angst P."/>
        </authorList>
    </citation>
    <scope>NUCLEOTIDE SEQUENCE</scope>
    <source>
        <strain evidence="14">PB745_01</strain>
        <tissue evidence="14">Gill</tissue>
    </source>
</reference>
<evidence type="ECO:0000259" key="12">
    <source>
        <dbReference type="SMART" id="SM01360"/>
    </source>
</evidence>
<feature type="region of interest" description="Disordered" evidence="9">
    <location>
        <begin position="744"/>
        <end position="765"/>
    </location>
</feature>
<keyword evidence="5 10" id="KW-0732">Signal</keyword>
<proteinExistence type="inferred from homology"/>
<dbReference type="Pfam" id="PF17791">
    <property type="entry name" value="MG3"/>
    <property type="match status" value="1"/>
</dbReference>
<dbReference type="InterPro" id="IPR041813">
    <property type="entry name" value="A2M_TED"/>
</dbReference>
<dbReference type="InterPro" id="IPR001599">
    <property type="entry name" value="Macroglobln_a2"/>
</dbReference>
<evidence type="ECO:0000256" key="10">
    <source>
        <dbReference type="SAM" id="SignalP"/>
    </source>
</evidence>
<dbReference type="Gene3D" id="1.50.10.20">
    <property type="match status" value="1"/>
</dbReference>
<dbReference type="Gene3D" id="2.60.40.1930">
    <property type="match status" value="2"/>
</dbReference>
<dbReference type="Gene3D" id="2.60.40.1940">
    <property type="match status" value="1"/>
</dbReference>
<keyword evidence="6" id="KW-0722">Serine protease inhibitor</keyword>
<comment type="similarity">
    <text evidence="2">Belongs to the protease inhibitor I39 (alpha-2-macroglobulin) family.</text>
</comment>
<evidence type="ECO:0000259" key="13">
    <source>
        <dbReference type="SMART" id="SM01361"/>
    </source>
</evidence>
<dbReference type="SUPFAM" id="SSF48239">
    <property type="entry name" value="Terpenoid cyclases/Protein prenyltransferases"/>
    <property type="match status" value="1"/>
</dbReference>
<organism evidence="14 15">
    <name type="scientific">Petrolisthes cinctipes</name>
    <name type="common">Flat porcelain crab</name>
    <dbReference type="NCBI Taxonomy" id="88211"/>
    <lineage>
        <taxon>Eukaryota</taxon>
        <taxon>Metazoa</taxon>
        <taxon>Ecdysozoa</taxon>
        <taxon>Arthropoda</taxon>
        <taxon>Crustacea</taxon>
        <taxon>Multicrustacea</taxon>
        <taxon>Malacostraca</taxon>
        <taxon>Eumalacostraca</taxon>
        <taxon>Eucarida</taxon>
        <taxon>Decapoda</taxon>
        <taxon>Pleocyemata</taxon>
        <taxon>Anomura</taxon>
        <taxon>Galatheoidea</taxon>
        <taxon>Porcellanidae</taxon>
        <taxon>Petrolisthes</taxon>
    </lineage>
</organism>
<dbReference type="PROSITE" id="PS00477">
    <property type="entry name" value="ALPHA_2_MACROGLOBULIN"/>
    <property type="match status" value="1"/>
</dbReference>
<dbReference type="PANTHER" id="PTHR11412:SF171">
    <property type="entry name" value="PREGNANCY ZONE PROTEIN-LIKE PROTEIN"/>
    <property type="match status" value="1"/>
</dbReference>
<name>A0AAE1GID9_PETCI</name>
<dbReference type="InterPro" id="IPR011626">
    <property type="entry name" value="Alpha-macroglobulin_TED"/>
</dbReference>
<evidence type="ECO:0000256" key="3">
    <source>
        <dbReference type="ARBA" id="ARBA00022525"/>
    </source>
</evidence>
<evidence type="ECO:0000259" key="11">
    <source>
        <dbReference type="SMART" id="SM01359"/>
    </source>
</evidence>
<dbReference type="Pfam" id="PF07678">
    <property type="entry name" value="TED_complement"/>
    <property type="match status" value="1"/>
</dbReference>
<evidence type="ECO:0000256" key="7">
    <source>
        <dbReference type="ARBA" id="ARBA00023157"/>
    </source>
</evidence>
<dbReference type="Pfam" id="PF07677">
    <property type="entry name" value="A2M_recep"/>
    <property type="match status" value="1"/>
</dbReference>
<feature type="domain" description="Alpha-macroglobulin receptor-binding" evidence="13">
    <location>
        <begin position="1395"/>
        <end position="1483"/>
    </location>
</feature>
<dbReference type="SUPFAM" id="SSF49410">
    <property type="entry name" value="Alpha-macroglobulin receptor domain"/>
    <property type="match status" value="1"/>
</dbReference>
<keyword evidence="15" id="KW-1185">Reference proteome</keyword>
<dbReference type="PANTHER" id="PTHR11412">
    <property type="entry name" value="MACROGLOBULIN / COMPLEMENT"/>
    <property type="match status" value="1"/>
</dbReference>
<dbReference type="GO" id="GO:0004867">
    <property type="term" value="F:serine-type endopeptidase inhibitor activity"/>
    <property type="evidence" value="ECO:0007669"/>
    <property type="project" value="UniProtKB-KW"/>
</dbReference>
<dbReference type="InterPro" id="IPR019742">
    <property type="entry name" value="MacrogloblnA2_CS"/>
</dbReference>
<evidence type="ECO:0000313" key="15">
    <source>
        <dbReference type="Proteomes" id="UP001286313"/>
    </source>
</evidence>
<comment type="caution">
    <text evidence="14">The sequence shown here is derived from an EMBL/GenBank/DDBJ whole genome shotgun (WGS) entry which is preliminary data.</text>
</comment>
<keyword evidence="7" id="KW-1015">Disulfide bond</keyword>
<comment type="subcellular location">
    <subcellularLocation>
        <location evidence="1">Secreted</location>
    </subcellularLocation>
</comment>
<dbReference type="InterPro" id="IPR047565">
    <property type="entry name" value="Alpha-macroglob_thiol-ester_cl"/>
</dbReference>
<evidence type="ECO:0000256" key="9">
    <source>
        <dbReference type="SAM" id="MobiDB-lite"/>
    </source>
</evidence>
<evidence type="ECO:0000256" key="4">
    <source>
        <dbReference type="ARBA" id="ARBA00022690"/>
    </source>
</evidence>
<dbReference type="Gene3D" id="2.60.40.10">
    <property type="entry name" value="Immunoglobulins"/>
    <property type="match status" value="2"/>
</dbReference>
<protein>
    <recommendedName>
        <fullName evidence="16">Alpha-2-macroglobulin</fullName>
    </recommendedName>
</protein>
<evidence type="ECO:0000256" key="8">
    <source>
        <dbReference type="ARBA" id="ARBA00023180"/>
    </source>
</evidence>
<dbReference type="InterPro" id="IPR013783">
    <property type="entry name" value="Ig-like_fold"/>
</dbReference>
<dbReference type="Pfam" id="PF07703">
    <property type="entry name" value="A2M_BRD"/>
    <property type="match status" value="1"/>
</dbReference>
<feature type="chain" id="PRO_5041944697" description="Alpha-2-macroglobulin" evidence="10">
    <location>
        <begin position="18"/>
        <end position="1492"/>
    </location>
</feature>
<evidence type="ECO:0000256" key="6">
    <source>
        <dbReference type="ARBA" id="ARBA00022900"/>
    </source>
</evidence>
<dbReference type="InterPro" id="IPR041555">
    <property type="entry name" value="MG3"/>
</dbReference>
<evidence type="ECO:0000256" key="1">
    <source>
        <dbReference type="ARBA" id="ARBA00004613"/>
    </source>
</evidence>
<sequence>MALCLLLLGFLLPPAMGGYLITTPRRWISEWPTQVCVTVEKPNSPAGFLNMTIDNVSRTHSFRSSSTTPSSVVQEPKHMAFIFTTINIPAGTTNQCNDIPVPATTDYSKKLELSGSVSGVEVNHQADIQFKRFATRTYLQTDKYLYLPGQKVQMRAITVVGPELTISTAQYPEVWVTTPSRTRIAQWKNVTTANGLIHLDMHLIDEPEEGTYTIHLIPPQGRKTTTNFKVEDFVLPRFEVTLRPPPYSLASDSAFSFTVCANYTFGQPVKGNLSITIDNTKSRRCHIRITRNITISGCTDVEETAAKLQIVDCNVYSLQVNAVVTEEGTGVEAMASTTTSIQRRAIQFKTLYKDEYMKPNLPFTFKVRASRPDNTVVVGVPVEMCAGGQCTNLTTGVDGLITAVLPNYQSFSVRMKALNSRVNMFSSEYIQDLSHYFSPSNSSLLIYAPKEMLKCAEAGQSTSQHILPVLFSARDQPTAAITVQVVSRGSIQYTNTQEYQLPSGPLPISTEHLVEPLPPPLPGTVRGVIKLPISLPDTASPTVKVLIWYTRADGEVVSDNRELKVEKCLPHQVSLQWSTPNTQPGQPATLTLTSLPEAVCSLGVVDKSSELLAVDPDPINLDKLFSFINTFKINRYTNRQVDDYRYCEAKLRPAAQPSGSVFSYYYYSDYVDALKMFDNAGVYAFTDYTIETRPCERHDHGGFVSHHGGDHIHTIVEATTTTRRPQVPTTTPPHGPSLVSAFGGSGGGGGIANKESEKGTADTAPRTNFPETWLWDLVVMPVSGVREQPVTVPDTITQWVGKAVCAHPQKGIGISTKSAITAFTPFFVDLTLPPKMKRDEILPVKMAVFNYMDQPLPVSLTLELSPQYEILKEALQKEGEEGKRSACVPPNDKAVLTVRIKPSEIADVNISVSAAVDQVSQPGCGDGQTAPPQRRDALIKPIKVEAEGFLRENSWSKYICSKDFETGEDSLEAWQLTLPSVLVEGSARGWVTAVGDLLALTLENLGNLIRMPYGCGEQNMINFAPNIFILRYLDTTKQSTPEARTKLLNFMNTGYRRELLYRRNDGSYSAFGNADDSGSTWLTAFVLKSFQQARQYIQVDSDQLKETTDWLLRLQGTQDGCFESVGKLLHKQMQGGISSGNAVSLTAYVMAALLEAGTPTDDPIVSRAALCLTNDTSTHPYALATKAYALALASHPNATSLLQKLLNQTVVTKNAMYWNLPKGRTSSSRAASLETAGYAILAMMTHDPVNNEQKARKIVKWITAQRNGQGGFYSTQDTVVALQAMATYEGHLHQGSLNVKAVVTANNFTHTFTITDNNKLLEQFQPLPTLPTTVSINMTGQGCVVLQAVQRYNVPQPEPSDAFTLTVNTITTPDKQCITKRITACAAYRLPDQKSNMAVIEVDLISGYIPEKQDLKQMLKLDPNIKRYEVDGSKINFYIDELVVEDTCVNFRVIREVDLEDVKPGTVIVYDYYQPEFSISKRYTLPPSEECR</sequence>
<feature type="domain" description="Alpha-2-macroglobulin" evidence="12">
    <location>
        <begin position="772"/>
        <end position="862"/>
    </location>
</feature>
<gene>
    <name evidence="14" type="ORF">Pcinc_003669</name>
</gene>
<dbReference type="GO" id="GO:0005615">
    <property type="term" value="C:extracellular space"/>
    <property type="evidence" value="ECO:0007669"/>
    <property type="project" value="InterPro"/>
</dbReference>
<accession>A0AAE1GID9</accession>
<evidence type="ECO:0000313" key="14">
    <source>
        <dbReference type="EMBL" id="KAK3892436.1"/>
    </source>
</evidence>
<dbReference type="InterPro" id="IPR002890">
    <property type="entry name" value="MG2"/>
</dbReference>
<dbReference type="EMBL" id="JAWQEG010000259">
    <property type="protein sequence ID" value="KAK3892436.1"/>
    <property type="molecule type" value="Genomic_DNA"/>
</dbReference>
<dbReference type="InterPro" id="IPR050473">
    <property type="entry name" value="A2M/Complement_sys"/>
</dbReference>
<dbReference type="SMART" id="SM01361">
    <property type="entry name" value="A2M_recep"/>
    <property type="match status" value="1"/>
</dbReference>
<dbReference type="Proteomes" id="UP001286313">
    <property type="component" value="Unassembled WGS sequence"/>
</dbReference>
<keyword evidence="8" id="KW-0325">Glycoprotein</keyword>
<evidence type="ECO:0000256" key="2">
    <source>
        <dbReference type="ARBA" id="ARBA00010952"/>
    </source>
</evidence>
<dbReference type="Gene3D" id="2.60.120.1540">
    <property type="match status" value="1"/>
</dbReference>
<dbReference type="InterPro" id="IPR040839">
    <property type="entry name" value="MG4"/>
</dbReference>
<dbReference type="CDD" id="cd02897">
    <property type="entry name" value="A2M_2"/>
    <property type="match status" value="1"/>
</dbReference>
<dbReference type="InterPro" id="IPR011625">
    <property type="entry name" value="A2M_N_BRD"/>
</dbReference>
<dbReference type="Pfam" id="PF00207">
    <property type="entry name" value="A2M"/>
    <property type="match status" value="1"/>
</dbReference>
<keyword evidence="4" id="KW-0646">Protease inhibitor</keyword>
<dbReference type="Pfam" id="PF17789">
    <property type="entry name" value="MG4"/>
    <property type="match status" value="1"/>
</dbReference>
<dbReference type="InterPro" id="IPR009048">
    <property type="entry name" value="A-macroglobulin_rcpt-bd"/>
</dbReference>
<dbReference type="SUPFAM" id="SSF81296">
    <property type="entry name" value="E set domains"/>
    <property type="match status" value="1"/>
</dbReference>
<dbReference type="SMART" id="SM01419">
    <property type="entry name" value="Thiol-ester_cl"/>
    <property type="match status" value="1"/>
</dbReference>
<dbReference type="SMART" id="SM01359">
    <property type="entry name" value="A2M_N_2"/>
    <property type="match status" value="1"/>
</dbReference>
<evidence type="ECO:0000256" key="5">
    <source>
        <dbReference type="ARBA" id="ARBA00022729"/>
    </source>
</evidence>